<dbReference type="AlphaFoldDB" id="A0A977PKL9"/>
<dbReference type="KEGG" id="ipc:IPA_02190"/>
<sequence>MELDRLGSFIGVATRRGYAYIIQDLDIISYKQDDVVMRTVHKCCGKLGFASYRNVLYLFDTEESRWEYFPLLGLQQSIRHIRLYKDAIVSLAPRQIVAHNWEGKRLWSRGFGEIKAFPQRIGDFLYVLPVRQGLMYIINIHNGEIVSTFNLSPYEHSFDVCKDKLATLSSKGHLRLYLLNGSSNPSLLWVGNLKEEGSYLVSFNRPFCDKLAAASINGRWIKVISVNKRSIPKWKVSFKSKIADLRWEGNELLMGLWSGHVFSAVPSANT</sequence>
<gene>
    <name evidence="1" type="ORF">IPA_02190</name>
</gene>
<dbReference type="InterPro" id="IPR015943">
    <property type="entry name" value="WD40/YVTN_repeat-like_dom_sf"/>
</dbReference>
<dbReference type="SUPFAM" id="SSF50998">
    <property type="entry name" value="Quinoprotein alcohol dehydrogenase-like"/>
    <property type="match status" value="1"/>
</dbReference>
<proteinExistence type="predicted"/>
<dbReference type="EMBL" id="CP006868">
    <property type="protein sequence ID" value="UXD22157.1"/>
    <property type="molecule type" value="Genomic_DNA"/>
</dbReference>
<evidence type="ECO:0000313" key="1">
    <source>
        <dbReference type="EMBL" id="UXD22157.1"/>
    </source>
</evidence>
<evidence type="ECO:0000313" key="2">
    <source>
        <dbReference type="Proteomes" id="UP001063698"/>
    </source>
</evidence>
<reference evidence="1" key="1">
    <citation type="submission" date="2013-11" db="EMBL/GenBank/DDBJ databases">
        <title>Comparative genomics of Ignicoccus.</title>
        <authorList>
            <person name="Podar M."/>
        </authorList>
    </citation>
    <scope>NUCLEOTIDE SEQUENCE</scope>
    <source>
        <strain evidence="1">DSM 13166</strain>
    </source>
</reference>
<keyword evidence="2" id="KW-1185">Reference proteome</keyword>
<dbReference type="Gene3D" id="2.130.10.10">
    <property type="entry name" value="YVTN repeat-like/Quinoprotein amine dehydrogenase"/>
    <property type="match status" value="1"/>
</dbReference>
<accession>A0A977PKL9</accession>
<name>A0A977PKL9_9CREN</name>
<dbReference type="Proteomes" id="UP001063698">
    <property type="component" value="Chromosome"/>
</dbReference>
<dbReference type="InterPro" id="IPR011047">
    <property type="entry name" value="Quinoprotein_ADH-like_sf"/>
</dbReference>
<protein>
    <submittedName>
        <fullName evidence="1">Uncharacterized protein</fullName>
    </submittedName>
</protein>
<organism evidence="1 2">
    <name type="scientific">Ignicoccus pacificus DSM 13166</name>
    <dbReference type="NCBI Taxonomy" id="940294"/>
    <lineage>
        <taxon>Archaea</taxon>
        <taxon>Thermoproteota</taxon>
        <taxon>Thermoprotei</taxon>
        <taxon>Desulfurococcales</taxon>
        <taxon>Desulfurococcaceae</taxon>
        <taxon>Ignicoccus</taxon>
    </lineage>
</organism>